<dbReference type="EMBL" id="JAOPHQ010004276">
    <property type="protein sequence ID" value="KAK0139989.1"/>
    <property type="molecule type" value="Genomic_DNA"/>
</dbReference>
<dbReference type="AlphaFoldDB" id="A0AA47MH54"/>
<dbReference type="Proteomes" id="UP001174136">
    <property type="component" value="Unassembled WGS sequence"/>
</dbReference>
<evidence type="ECO:0000313" key="3">
    <source>
        <dbReference type="Proteomes" id="UP001174136"/>
    </source>
</evidence>
<evidence type="ECO:0000256" key="1">
    <source>
        <dbReference type="SAM" id="MobiDB-lite"/>
    </source>
</evidence>
<reference evidence="2" key="1">
    <citation type="journal article" date="2023" name="Front. Mar. Sci.">
        <title>A new Merluccius polli reference genome to investigate the effects of global change in West African waters.</title>
        <authorList>
            <person name="Mateo J.L."/>
            <person name="Blanco-Fernandez C."/>
            <person name="Garcia-Vazquez E."/>
            <person name="Machado-Schiaffino G."/>
        </authorList>
    </citation>
    <scope>NUCLEOTIDE SEQUENCE</scope>
    <source>
        <strain evidence="2">C29</strain>
        <tissue evidence="2">Fin</tissue>
    </source>
</reference>
<comment type="caution">
    <text evidence="2">The sequence shown here is derived from an EMBL/GenBank/DDBJ whole genome shotgun (WGS) entry which is preliminary data.</text>
</comment>
<sequence>MTIGEGRNVDRLVNRELCLSAQLPLHHDGSVQSPHYCRRRTDPPVDLPLHPPLTREQDPEVLELLHLGQDLIPTQRVHSTLFRLRTMDSDLEVLILIPTASHSAANPSSVSVGLRRSSKYSFHRSTTSRVEVSSAPSPPYTVLTMHCFPLLRRRMVVQNLFEAVRKSFSMASPNSSHVRVFASVTATAALRLACRYLPAASGVPQAKKFDGIPHRRCPPAGSGIAATAGTDHLAATALVGRLNNGGVEHGPLGLNVPRLPRYMVKALPEVGVEALSDRRLCQTFPADPHDTFGSASSGPLFARVSKTCGRKSDDTTTKSIIELRPRVSWCQAEGGYPLVYRGKLQHTGTKPGGNKYCHPCPAPLTSGNSRVEESPTPLEKTGSRALAMCREVTFHIPRASFCSQGSDRQGPRLRPPPSSHCTRPLWPLLLVVSRREGGPTSSFRAVPGRAPWV</sequence>
<proteinExistence type="predicted"/>
<evidence type="ECO:0000313" key="2">
    <source>
        <dbReference type="EMBL" id="KAK0139989.1"/>
    </source>
</evidence>
<feature type="region of interest" description="Disordered" evidence="1">
    <location>
        <begin position="30"/>
        <end position="53"/>
    </location>
</feature>
<protein>
    <submittedName>
        <fullName evidence="2">Uncharacterized protein</fullName>
    </submittedName>
</protein>
<organism evidence="2 3">
    <name type="scientific">Merluccius polli</name>
    <name type="common">Benguela hake</name>
    <name type="synonym">Merluccius cadenati</name>
    <dbReference type="NCBI Taxonomy" id="89951"/>
    <lineage>
        <taxon>Eukaryota</taxon>
        <taxon>Metazoa</taxon>
        <taxon>Chordata</taxon>
        <taxon>Craniata</taxon>
        <taxon>Vertebrata</taxon>
        <taxon>Euteleostomi</taxon>
        <taxon>Actinopterygii</taxon>
        <taxon>Neopterygii</taxon>
        <taxon>Teleostei</taxon>
        <taxon>Neoteleostei</taxon>
        <taxon>Acanthomorphata</taxon>
        <taxon>Zeiogadaria</taxon>
        <taxon>Gadariae</taxon>
        <taxon>Gadiformes</taxon>
        <taxon>Gadoidei</taxon>
        <taxon>Merlucciidae</taxon>
        <taxon>Merluccius</taxon>
    </lineage>
</organism>
<keyword evidence="3" id="KW-1185">Reference proteome</keyword>
<gene>
    <name evidence="2" type="ORF">N1851_023096</name>
</gene>
<name>A0AA47MH54_MERPO</name>
<accession>A0AA47MH54</accession>